<protein>
    <submittedName>
        <fullName evidence="6">Tolloid-like protein 2</fullName>
    </submittedName>
</protein>
<evidence type="ECO:0000256" key="1">
    <source>
        <dbReference type="ARBA" id="ARBA00022737"/>
    </source>
</evidence>
<keyword evidence="7" id="KW-1185">Reference proteome</keyword>
<keyword evidence="4" id="KW-0732">Signal</keyword>
<dbReference type="STRING" id="7719.ENSCINP00000021911"/>
<dbReference type="SMART" id="SM00042">
    <property type="entry name" value="CUB"/>
    <property type="match status" value="4"/>
</dbReference>
<sequence length="500" mass="55735">MKQVLLSVLIITLLSDIPNVVADSLFNLTGVVGSTSPYYTSPGHPGNNPHNLNTYYRINGRSSSNVITVSFPFFQLEKHRLCNFDSLAIYEGPTTTARLIGKYCGTKSFFTVTGRGQYMYMNYRTDRNIHSIGFRFRFSIAASNAPSCDQLSIGGGPNSGNITSPNYPLNYPHNTDCRYRINAGSATRIITLLFTAFNLESHIDCKYDFVEVHTGFKGNWSPTSKKYCGSAVPARQVITGQQYVYIRFFADRSVARSGFQMRYIISGGGSCDQLHLGGEPGSNGVIFSPNHPSDYPKNIMCRYKVSSSCHNNTIHFTFNAFNIERNAQCRWDYVEMFSNCTVTPVSLGRYCGSNVPDPITRRTACMSMKFKTDSSVTMSGFNITYTISGSCYGSTGVISSPSYPMNYPNFAQNNYVVKPPNATLIRLGFNDFDMEGTESNNCRFDSLTIRQGNETGPILSKFCGFLGSFTREYAATKLTLMFKTDRSVTRRGFQCVYTKV</sequence>
<reference evidence="7" key="1">
    <citation type="journal article" date="2002" name="Science">
        <title>The draft genome of Ciona intestinalis: insights into chordate and vertebrate origins.</title>
        <authorList>
            <person name="Dehal P."/>
            <person name="Satou Y."/>
            <person name="Campbell R.K."/>
            <person name="Chapman J."/>
            <person name="Degnan B."/>
            <person name="De Tomaso A."/>
            <person name="Davidson B."/>
            <person name="Di Gregorio A."/>
            <person name="Gelpke M."/>
            <person name="Goodstein D.M."/>
            <person name="Harafuji N."/>
            <person name="Hastings K.E."/>
            <person name="Ho I."/>
            <person name="Hotta K."/>
            <person name="Huang W."/>
            <person name="Kawashima T."/>
            <person name="Lemaire P."/>
            <person name="Martinez D."/>
            <person name="Meinertzhagen I.A."/>
            <person name="Necula S."/>
            <person name="Nonaka M."/>
            <person name="Putnam N."/>
            <person name="Rash S."/>
            <person name="Saiga H."/>
            <person name="Satake M."/>
            <person name="Terry A."/>
            <person name="Yamada L."/>
            <person name="Wang H.G."/>
            <person name="Awazu S."/>
            <person name="Azumi K."/>
            <person name="Boore J."/>
            <person name="Branno M."/>
            <person name="Chin-Bow S."/>
            <person name="DeSantis R."/>
            <person name="Doyle S."/>
            <person name="Francino P."/>
            <person name="Keys D.N."/>
            <person name="Haga S."/>
            <person name="Hayashi H."/>
            <person name="Hino K."/>
            <person name="Imai K.S."/>
            <person name="Inaba K."/>
            <person name="Kano S."/>
            <person name="Kobayashi K."/>
            <person name="Kobayashi M."/>
            <person name="Lee B.I."/>
            <person name="Makabe K.W."/>
            <person name="Manohar C."/>
            <person name="Matassi G."/>
            <person name="Medina M."/>
            <person name="Mochizuki Y."/>
            <person name="Mount S."/>
            <person name="Morishita T."/>
            <person name="Miura S."/>
            <person name="Nakayama A."/>
            <person name="Nishizaka S."/>
            <person name="Nomoto H."/>
            <person name="Ohta F."/>
            <person name="Oishi K."/>
            <person name="Rigoutsos I."/>
            <person name="Sano M."/>
            <person name="Sasaki A."/>
            <person name="Sasakura Y."/>
            <person name="Shoguchi E."/>
            <person name="Shin-i T."/>
            <person name="Spagnuolo A."/>
            <person name="Stainier D."/>
            <person name="Suzuki M.M."/>
            <person name="Tassy O."/>
            <person name="Takatori N."/>
            <person name="Tokuoka M."/>
            <person name="Yagi K."/>
            <person name="Yoshizaki F."/>
            <person name="Wada S."/>
            <person name="Zhang C."/>
            <person name="Hyatt P.D."/>
            <person name="Larimer F."/>
            <person name="Detter C."/>
            <person name="Doggett N."/>
            <person name="Glavina T."/>
            <person name="Hawkins T."/>
            <person name="Richardson P."/>
            <person name="Lucas S."/>
            <person name="Kohara Y."/>
            <person name="Levine M."/>
            <person name="Satoh N."/>
            <person name="Rokhsar D.S."/>
        </authorList>
    </citation>
    <scope>NUCLEOTIDE SEQUENCE [LARGE SCALE GENOMIC DNA]</scope>
</reference>
<evidence type="ECO:0000313" key="6">
    <source>
        <dbReference type="Ensembl" id="ENSCINP00000021911.2"/>
    </source>
</evidence>
<name>F6XI46_CIOIN</name>
<dbReference type="PROSITE" id="PS01180">
    <property type="entry name" value="CUB"/>
    <property type="match status" value="4"/>
</dbReference>
<dbReference type="FunFam" id="2.60.120.290:FF:000005">
    <property type="entry name" value="Procollagen C-endopeptidase enhancer 1"/>
    <property type="match status" value="2"/>
</dbReference>
<dbReference type="CDD" id="cd00041">
    <property type="entry name" value="CUB"/>
    <property type="match status" value="4"/>
</dbReference>
<dbReference type="SUPFAM" id="SSF49854">
    <property type="entry name" value="Spermadhesin, CUB domain"/>
    <property type="match status" value="4"/>
</dbReference>
<dbReference type="FunFam" id="2.60.120.290:FF:000013">
    <property type="entry name" value="Membrane frizzled-related protein"/>
    <property type="match status" value="1"/>
</dbReference>
<accession>F6XI46</accession>
<evidence type="ECO:0000256" key="3">
    <source>
        <dbReference type="PROSITE-ProRule" id="PRU00059"/>
    </source>
</evidence>
<dbReference type="AlphaFoldDB" id="F6XI46"/>
<dbReference type="EMBL" id="EAAA01001485">
    <property type="status" value="NOT_ANNOTATED_CDS"/>
    <property type="molecule type" value="Genomic_DNA"/>
</dbReference>
<evidence type="ECO:0000256" key="2">
    <source>
        <dbReference type="ARBA" id="ARBA00023157"/>
    </source>
</evidence>
<dbReference type="HOGENOM" id="CLU_015228_7_1_1"/>
<feature type="domain" description="CUB" evidence="5">
    <location>
        <begin position="28"/>
        <end position="141"/>
    </location>
</feature>
<keyword evidence="1" id="KW-0677">Repeat</keyword>
<evidence type="ECO:0000256" key="4">
    <source>
        <dbReference type="SAM" id="SignalP"/>
    </source>
</evidence>
<dbReference type="Gene3D" id="2.60.120.290">
    <property type="entry name" value="Spermadhesin, CUB domain"/>
    <property type="match status" value="4"/>
</dbReference>
<comment type="caution">
    <text evidence="3">Lacks conserved residue(s) required for the propagation of feature annotation.</text>
</comment>
<evidence type="ECO:0000259" key="5">
    <source>
        <dbReference type="PROSITE" id="PS01180"/>
    </source>
</evidence>
<dbReference type="InterPro" id="IPR035914">
    <property type="entry name" value="Sperma_CUB_dom_sf"/>
</dbReference>
<feature type="domain" description="CUB" evidence="5">
    <location>
        <begin position="387"/>
        <end position="500"/>
    </location>
</feature>
<dbReference type="Ensembl" id="ENSCINT00000022157.2">
    <property type="protein sequence ID" value="ENSCINP00000021911.2"/>
    <property type="gene ID" value="ENSCING00000011480.2"/>
</dbReference>
<feature type="signal peptide" evidence="4">
    <location>
        <begin position="1"/>
        <end position="22"/>
    </location>
</feature>
<evidence type="ECO:0000313" key="7">
    <source>
        <dbReference type="Proteomes" id="UP000008144"/>
    </source>
</evidence>
<keyword evidence="2" id="KW-1015">Disulfide bond</keyword>
<reference evidence="6" key="3">
    <citation type="submission" date="2025-08" db="UniProtKB">
        <authorList>
            <consortium name="Ensembl"/>
        </authorList>
    </citation>
    <scope>IDENTIFICATION</scope>
</reference>
<feature type="chain" id="PRO_5003346040" evidence="4">
    <location>
        <begin position="23"/>
        <end position="500"/>
    </location>
</feature>
<dbReference type="OMA" id="CKININA"/>
<gene>
    <name evidence="6" type="primary">LOC100176530</name>
</gene>
<dbReference type="InterPro" id="IPR000859">
    <property type="entry name" value="CUB_dom"/>
</dbReference>
<reference evidence="6" key="2">
    <citation type="journal article" date="2008" name="Genome Biol.">
        <title>Improved genome assembly and evidence-based global gene model set for the chordate Ciona intestinalis: new insight into intron and operon populations.</title>
        <authorList>
            <person name="Satou Y."/>
            <person name="Mineta K."/>
            <person name="Ogasawara M."/>
            <person name="Sasakura Y."/>
            <person name="Shoguchi E."/>
            <person name="Ueno K."/>
            <person name="Yamada L."/>
            <person name="Matsumoto J."/>
            <person name="Wasserscheid J."/>
            <person name="Dewar K."/>
            <person name="Wiley G.B."/>
            <person name="Macmil S.L."/>
            <person name="Roe B.A."/>
            <person name="Zeller R.W."/>
            <person name="Hastings K.E."/>
            <person name="Lemaire P."/>
            <person name="Lindquist E."/>
            <person name="Endo T."/>
            <person name="Hotta K."/>
            <person name="Inaba K."/>
        </authorList>
    </citation>
    <scope>NUCLEOTIDE SEQUENCE [LARGE SCALE GENOMIC DNA]</scope>
    <source>
        <strain evidence="6">wild type</strain>
    </source>
</reference>
<feature type="domain" description="CUB" evidence="5">
    <location>
        <begin position="271"/>
        <end position="388"/>
    </location>
</feature>
<dbReference type="PANTHER" id="PTHR24251:SF30">
    <property type="entry name" value="MEMBRANE FRIZZLED-RELATED PROTEIN"/>
    <property type="match status" value="1"/>
</dbReference>
<feature type="domain" description="CUB" evidence="5">
    <location>
        <begin position="148"/>
        <end position="266"/>
    </location>
</feature>
<reference evidence="6" key="4">
    <citation type="submission" date="2025-09" db="UniProtKB">
        <authorList>
            <consortium name="Ensembl"/>
        </authorList>
    </citation>
    <scope>IDENTIFICATION</scope>
</reference>
<dbReference type="GeneTree" id="ENSGT00940000166030"/>
<dbReference type="InParanoid" id="F6XI46"/>
<organism evidence="6 7">
    <name type="scientific">Ciona intestinalis</name>
    <name type="common">Transparent sea squirt</name>
    <name type="synonym">Ascidia intestinalis</name>
    <dbReference type="NCBI Taxonomy" id="7719"/>
    <lineage>
        <taxon>Eukaryota</taxon>
        <taxon>Metazoa</taxon>
        <taxon>Chordata</taxon>
        <taxon>Tunicata</taxon>
        <taxon>Ascidiacea</taxon>
        <taxon>Phlebobranchia</taxon>
        <taxon>Cionidae</taxon>
        <taxon>Ciona</taxon>
    </lineage>
</organism>
<dbReference type="Proteomes" id="UP000008144">
    <property type="component" value="Chromosome 2"/>
</dbReference>
<dbReference type="Pfam" id="PF00431">
    <property type="entry name" value="CUB"/>
    <property type="match status" value="4"/>
</dbReference>
<proteinExistence type="predicted"/>
<dbReference type="PANTHER" id="PTHR24251">
    <property type="entry name" value="OVOCHYMASE-RELATED"/>
    <property type="match status" value="1"/>
</dbReference>